<evidence type="ECO:0000313" key="1">
    <source>
        <dbReference type="EMBL" id="SHH59464.1"/>
    </source>
</evidence>
<evidence type="ECO:0000313" key="2">
    <source>
        <dbReference type="Proteomes" id="UP000184389"/>
    </source>
</evidence>
<dbReference type="Proteomes" id="UP000184389">
    <property type="component" value="Unassembled WGS sequence"/>
</dbReference>
<keyword evidence="2" id="KW-1185">Reference proteome</keyword>
<dbReference type="RefSeq" id="WP_072743149.1">
    <property type="nucleotide sequence ID" value="NZ_FQXR01000003.1"/>
</dbReference>
<sequence>MIFLMTIVLIIFSLLFTSITIELMKKYNNDYKTLNIDEWKKLKVINMALKKKKAILEREVIQIILQEDEQEGREMFEQTEEI</sequence>
<organism evidence="1 2">
    <name type="scientific">Sporanaerobacter acetigenes DSM 13106</name>
    <dbReference type="NCBI Taxonomy" id="1123281"/>
    <lineage>
        <taxon>Bacteria</taxon>
        <taxon>Bacillati</taxon>
        <taxon>Bacillota</taxon>
        <taxon>Tissierellia</taxon>
        <taxon>Tissierellales</taxon>
        <taxon>Sporanaerobacteraceae</taxon>
        <taxon>Sporanaerobacter</taxon>
    </lineage>
</organism>
<proteinExistence type="predicted"/>
<protein>
    <submittedName>
        <fullName evidence="1">Uncharacterized protein</fullName>
    </submittedName>
</protein>
<accession>A0A1M5U907</accession>
<dbReference type="STRING" id="1123281.SAMN02745180_00564"/>
<dbReference type="AlphaFoldDB" id="A0A1M5U907"/>
<gene>
    <name evidence="1" type="ORF">SAMN02745180_00564</name>
</gene>
<name>A0A1M5U907_9FIRM</name>
<dbReference type="EMBL" id="FQXR01000003">
    <property type="protein sequence ID" value="SHH59464.1"/>
    <property type="molecule type" value="Genomic_DNA"/>
</dbReference>
<reference evidence="1 2" key="1">
    <citation type="submission" date="2016-11" db="EMBL/GenBank/DDBJ databases">
        <authorList>
            <person name="Jaros S."/>
            <person name="Januszkiewicz K."/>
            <person name="Wedrychowicz H."/>
        </authorList>
    </citation>
    <scope>NUCLEOTIDE SEQUENCE [LARGE SCALE GENOMIC DNA]</scope>
    <source>
        <strain evidence="1 2">DSM 13106</strain>
    </source>
</reference>